<evidence type="ECO:0000313" key="2">
    <source>
        <dbReference type="Proteomes" id="UP000001745"/>
    </source>
</evidence>
<organism evidence="1 2">
    <name type="scientific">Talaromyces stipitatus (strain ATCC 10500 / CBS 375.48 / QM 6759 / NRRL 1006)</name>
    <name type="common">Penicillium stipitatum</name>
    <dbReference type="NCBI Taxonomy" id="441959"/>
    <lineage>
        <taxon>Eukaryota</taxon>
        <taxon>Fungi</taxon>
        <taxon>Dikarya</taxon>
        <taxon>Ascomycota</taxon>
        <taxon>Pezizomycotina</taxon>
        <taxon>Eurotiomycetes</taxon>
        <taxon>Eurotiomycetidae</taxon>
        <taxon>Eurotiales</taxon>
        <taxon>Trichocomaceae</taxon>
        <taxon>Talaromyces</taxon>
        <taxon>Talaromyces sect. Talaromyces</taxon>
    </lineage>
</organism>
<keyword evidence="2" id="KW-1185">Reference proteome</keyword>
<sequence>MVRSRGSHAEFENRPRGLPNLRDSMVGLREAHGRHILENGPRGSLEKNGVGFREAPVKTVAATLTMQRGELNPWRFALLVGTRHRQYEMNTVKFDHSATYRLLLKVTVK</sequence>
<name>B8MM03_TALSN</name>
<dbReference type="RefSeq" id="XP_002485753.1">
    <property type="nucleotide sequence ID" value="XM_002485708.1"/>
</dbReference>
<accession>B8MM03</accession>
<reference evidence="2" key="1">
    <citation type="journal article" date="2015" name="Genome Announc.">
        <title>Genome sequence of the AIDS-associated pathogen Penicillium marneffei (ATCC18224) and its near taxonomic relative Talaromyces stipitatus (ATCC10500).</title>
        <authorList>
            <person name="Nierman W.C."/>
            <person name="Fedorova-Abrams N.D."/>
            <person name="Andrianopoulos A."/>
        </authorList>
    </citation>
    <scope>NUCLEOTIDE SEQUENCE [LARGE SCALE GENOMIC DNA]</scope>
    <source>
        <strain evidence="2">ATCC 10500 / CBS 375.48 / QM 6759 / NRRL 1006</strain>
    </source>
</reference>
<dbReference type="PhylomeDB" id="B8MM03"/>
<dbReference type="AlphaFoldDB" id="B8MM03"/>
<proteinExistence type="predicted"/>
<protein>
    <submittedName>
        <fullName evidence="1">Uncharacterized protein</fullName>
    </submittedName>
</protein>
<dbReference type="VEuPathDB" id="FungiDB:TSTA_097710"/>
<gene>
    <name evidence="1" type="ORF">TSTA_097710</name>
</gene>
<evidence type="ECO:0000313" key="1">
    <source>
        <dbReference type="EMBL" id="EED13515.1"/>
    </source>
</evidence>
<dbReference type="Proteomes" id="UP000001745">
    <property type="component" value="Unassembled WGS sequence"/>
</dbReference>
<dbReference type="GeneID" id="8108410"/>
<dbReference type="HOGENOM" id="CLU_2185710_0_0_1"/>
<dbReference type="STRING" id="441959.B8MM03"/>
<dbReference type="InParanoid" id="B8MM03"/>
<dbReference type="EMBL" id="EQ962658">
    <property type="protein sequence ID" value="EED13515.1"/>
    <property type="molecule type" value="Genomic_DNA"/>
</dbReference>